<evidence type="ECO:0008006" key="5">
    <source>
        <dbReference type="Google" id="ProtNLM"/>
    </source>
</evidence>
<keyword evidence="4" id="KW-1185">Reference proteome</keyword>
<dbReference type="AlphaFoldDB" id="A0ABD1PKM2"/>
<dbReference type="Proteomes" id="UP001604277">
    <property type="component" value="Unassembled WGS sequence"/>
</dbReference>
<feature type="transmembrane region" description="Helical" evidence="2">
    <location>
        <begin position="21"/>
        <end position="38"/>
    </location>
</feature>
<comment type="caution">
    <text evidence="3">The sequence shown here is derived from an EMBL/GenBank/DDBJ whole genome shotgun (WGS) entry which is preliminary data.</text>
</comment>
<evidence type="ECO:0000313" key="4">
    <source>
        <dbReference type="Proteomes" id="UP001604277"/>
    </source>
</evidence>
<keyword evidence="2" id="KW-1133">Transmembrane helix</keyword>
<evidence type="ECO:0000313" key="3">
    <source>
        <dbReference type="EMBL" id="KAL2464450.1"/>
    </source>
</evidence>
<sequence>MDIETHTSNRYRNSHFNQMAVCTYQFFYIYFFLHLPILCSFNTSTTKKLTLQTLYCYLLHHLHPSPKKRLRPPPPKNSISEHRDHNHQDSLKNLTPAKTKKLNEGKKIGLIFVGVVAILQDEIALRRRCLLHHLHYLSVSIS</sequence>
<gene>
    <name evidence="3" type="ORF">Fot_52406</name>
</gene>
<proteinExistence type="predicted"/>
<keyword evidence="2" id="KW-0812">Transmembrane</keyword>
<name>A0ABD1PKM2_9LAMI</name>
<reference evidence="4" key="1">
    <citation type="submission" date="2024-07" db="EMBL/GenBank/DDBJ databases">
        <title>Two chromosome-level genome assemblies of Korean endemic species Abeliophyllum distichum and Forsythia ovata (Oleaceae).</title>
        <authorList>
            <person name="Jang H."/>
        </authorList>
    </citation>
    <scope>NUCLEOTIDE SEQUENCE [LARGE SCALE GENOMIC DNA]</scope>
</reference>
<feature type="compositionally biased region" description="Basic and acidic residues" evidence="1">
    <location>
        <begin position="79"/>
        <end position="90"/>
    </location>
</feature>
<keyword evidence="2" id="KW-0472">Membrane</keyword>
<evidence type="ECO:0000256" key="1">
    <source>
        <dbReference type="SAM" id="MobiDB-lite"/>
    </source>
</evidence>
<dbReference type="EMBL" id="JBFOLJ010000018">
    <property type="protein sequence ID" value="KAL2464450.1"/>
    <property type="molecule type" value="Genomic_DNA"/>
</dbReference>
<organism evidence="3 4">
    <name type="scientific">Forsythia ovata</name>
    <dbReference type="NCBI Taxonomy" id="205694"/>
    <lineage>
        <taxon>Eukaryota</taxon>
        <taxon>Viridiplantae</taxon>
        <taxon>Streptophyta</taxon>
        <taxon>Embryophyta</taxon>
        <taxon>Tracheophyta</taxon>
        <taxon>Spermatophyta</taxon>
        <taxon>Magnoliopsida</taxon>
        <taxon>eudicotyledons</taxon>
        <taxon>Gunneridae</taxon>
        <taxon>Pentapetalae</taxon>
        <taxon>asterids</taxon>
        <taxon>lamiids</taxon>
        <taxon>Lamiales</taxon>
        <taxon>Oleaceae</taxon>
        <taxon>Forsythieae</taxon>
        <taxon>Forsythia</taxon>
    </lineage>
</organism>
<accession>A0ABD1PKM2</accession>
<feature type="region of interest" description="Disordered" evidence="1">
    <location>
        <begin position="65"/>
        <end position="93"/>
    </location>
</feature>
<protein>
    <recommendedName>
        <fullName evidence="5">Transmembrane protein</fullName>
    </recommendedName>
</protein>
<evidence type="ECO:0000256" key="2">
    <source>
        <dbReference type="SAM" id="Phobius"/>
    </source>
</evidence>